<gene>
    <name evidence="1" type="ORF">A0128_04860</name>
</gene>
<reference evidence="1 2" key="1">
    <citation type="submission" date="2016-04" db="EMBL/GenBank/DDBJ databases">
        <title>Complete genome seqeunce of Leptospira alstonii serovar Room22.</title>
        <authorList>
            <person name="Nally J.E."/>
            <person name="Bayles D.O."/>
            <person name="Hurley D."/>
            <person name="Fanning S."/>
            <person name="McMahon B.J."/>
            <person name="Arent Z."/>
        </authorList>
    </citation>
    <scope>NUCLEOTIDE SEQUENCE [LARGE SCALE GENOMIC DNA]</scope>
    <source>
        <strain evidence="1 2">GWTS #1</strain>
    </source>
</reference>
<organism evidence="1 2">
    <name type="scientific">Leptospira tipperaryensis</name>
    <dbReference type="NCBI Taxonomy" id="2564040"/>
    <lineage>
        <taxon>Bacteria</taxon>
        <taxon>Pseudomonadati</taxon>
        <taxon>Spirochaetota</taxon>
        <taxon>Spirochaetia</taxon>
        <taxon>Leptospirales</taxon>
        <taxon>Leptospiraceae</taxon>
        <taxon>Leptospira</taxon>
    </lineage>
</organism>
<dbReference type="Proteomes" id="UP000094197">
    <property type="component" value="Chromosome 1"/>
</dbReference>
<dbReference type="OrthoDB" id="9789813at2"/>
<dbReference type="EMBL" id="CP015217">
    <property type="protein sequence ID" value="AOP33237.1"/>
    <property type="molecule type" value="Genomic_DNA"/>
</dbReference>
<dbReference type="AlphaFoldDB" id="A0A1D7UUE6"/>
<dbReference type="InterPro" id="IPR058532">
    <property type="entry name" value="YjbR/MT2646/Rv2570-like"/>
</dbReference>
<keyword evidence="2" id="KW-1185">Reference proteome</keyword>
<dbReference type="InterPro" id="IPR038056">
    <property type="entry name" value="YjbR-like_sf"/>
</dbReference>
<dbReference type="Pfam" id="PF04237">
    <property type="entry name" value="YjbR"/>
    <property type="match status" value="1"/>
</dbReference>
<protein>
    <recommendedName>
        <fullName evidence="3">MmcQ-like protein</fullName>
    </recommendedName>
</protein>
<sequence>MIKIVASDPLFEPIRKFALSLPFANEDIKWEKDVVFTVHKKMFCVLMTEEPFTISFKCSPEEAEILSRKKGIIPAPYLARYDWVQCVSLKTLPQKELEKRIHSSYQLVWNKLPAKFRKTNLKNSTNTF</sequence>
<evidence type="ECO:0008006" key="3">
    <source>
        <dbReference type="Google" id="ProtNLM"/>
    </source>
</evidence>
<dbReference type="RefSeq" id="WP_069606477.1">
    <property type="nucleotide sequence ID" value="NZ_CP015217.1"/>
</dbReference>
<evidence type="ECO:0000313" key="2">
    <source>
        <dbReference type="Proteomes" id="UP000094197"/>
    </source>
</evidence>
<proteinExistence type="predicted"/>
<dbReference type="PANTHER" id="PTHR35145">
    <property type="entry name" value="CYTOPLASMIC PROTEIN-RELATED"/>
    <property type="match status" value="1"/>
</dbReference>
<dbReference type="Gene3D" id="3.90.1150.30">
    <property type="match status" value="1"/>
</dbReference>
<evidence type="ECO:0000313" key="1">
    <source>
        <dbReference type="EMBL" id="AOP33237.1"/>
    </source>
</evidence>
<dbReference type="KEGG" id="laj:A0128_04860"/>
<dbReference type="InterPro" id="IPR007351">
    <property type="entry name" value="YjbR"/>
</dbReference>
<dbReference type="SUPFAM" id="SSF142906">
    <property type="entry name" value="YjbR-like"/>
    <property type="match status" value="1"/>
</dbReference>
<dbReference type="PANTHER" id="PTHR35145:SF1">
    <property type="entry name" value="CYTOPLASMIC PROTEIN"/>
    <property type="match status" value="1"/>
</dbReference>
<accession>A0A1D7UUE6</accession>
<name>A0A1D7UUE6_9LEPT</name>